<dbReference type="InterPro" id="IPR029068">
    <property type="entry name" value="Glyas_Bleomycin-R_OHBP_Dase"/>
</dbReference>
<dbReference type="Gene3D" id="3.10.180.10">
    <property type="entry name" value="2,3-Dihydroxybiphenyl 1,2-Dioxygenase, domain 1"/>
    <property type="match status" value="1"/>
</dbReference>
<sequence>MNQFVWIDLGVKDLDRSVTFYQAVLDRKCQIEEFESFRFAVFEHQGNDVSGCLVPKADFQPLNDSTLIYFNVDQRLAEAVKKVAEFGGKVLTPPHSIGPHGSRAIILDSEGNTIALHSTEVFNNEATQN</sequence>
<dbReference type="InterPro" id="IPR052164">
    <property type="entry name" value="Anthracycline_SecMetBiosynth"/>
</dbReference>
<proteinExistence type="predicted"/>
<dbReference type="InterPro" id="IPR004360">
    <property type="entry name" value="Glyas_Fos-R_dOase_dom"/>
</dbReference>
<reference evidence="2 3" key="1">
    <citation type="submission" date="2023-08" db="EMBL/GenBank/DDBJ databases">
        <title>Pleionea litopenaei sp. nov., isolated from stomach of juvenile Litopenaeus vannamei.</title>
        <authorList>
            <person name="Rho A.M."/>
            <person name="Hwang C.Y."/>
        </authorList>
    </citation>
    <scope>NUCLEOTIDE SEQUENCE [LARGE SCALE GENOMIC DNA]</scope>
    <source>
        <strain evidence="2 3">HL-JVS1</strain>
    </source>
</reference>
<organism evidence="2 3">
    <name type="scientific">Pleionea litopenaei</name>
    <dbReference type="NCBI Taxonomy" id="3070815"/>
    <lineage>
        <taxon>Bacteria</taxon>
        <taxon>Pseudomonadati</taxon>
        <taxon>Pseudomonadota</taxon>
        <taxon>Gammaproteobacteria</taxon>
        <taxon>Oceanospirillales</taxon>
        <taxon>Pleioneaceae</taxon>
        <taxon>Pleionea</taxon>
    </lineage>
</organism>
<dbReference type="SUPFAM" id="SSF54593">
    <property type="entry name" value="Glyoxalase/Bleomycin resistance protein/Dihydroxybiphenyl dioxygenase"/>
    <property type="match status" value="1"/>
</dbReference>
<gene>
    <name evidence="2" type="ORF">Q9312_12745</name>
</gene>
<dbReference type="PANTHER" id="PTHR33993">
    <property type="entry name" value="GLYOXALASE-RELATED"/>
    <property type="match status" value="1"/>
</dbReference>
<dbReference type="CDD" id="cd07247">
    <property type="entry name" value="SgaA_N_like"/>
    <property type="match status" value="1"/>
</dbReference>
<keyword evidence="3" id="KW-1185">Reference proteome</keyword>
<evidence type="ECO:0000313" key="2">
    <source>
        <dbReference type="EMBL" id="WMS86086.1"/>
    </source>
</evidence>
<protein>
    <submittedName>
        <fullName evidence="2">VOC family protein</fullName>
    </submittedName>
</protein>
<dbReference type="PROSITE" id="PS51819">
    <property type="entry name" value="VOC"/>
    <property type="match status" value="1"/>
</dbReference>
<evidence type="ECO:0000259" key="1">
    <source>
        <dbReference type="PROSITE" id="PS51819"/>
    </source>
</evidence>
<feature type="domain" description="VOC" evidence="1">
    <location>
        <begin position="3"/>
        <end position="119"/>
    </location>
</feature>
<dbReference type="AlphaFoldDB" id="A0AA51RR56"/>
<dbReference type="Proteomes" id="UP001239782">
    <property type="component" value="Chromosome"/>
</dbReference>
<accession>A0AA51RR56</accession>
<dbReference type="KEGG" id="plei:Q9312_12745"/>
<dbReference type="EMBL" id="CP133548">
    <property type="protein sequence ID" value="WMS86086.1"/>
    <property type="molecule type" value="Genomic_DNA"/>
</dbReference>
<dbReference type="InterPro" id="IPR037523">
    <property type="entry name" value="VOC_core"/>
</dbReference>
<dbReference type="RefSeq" id="WP_309201237.1">
    <property type="nucleotide sequence ID" value="NZ_CP133548.1"/>
</dbReference>
<dbReference type="Pfam" id="PF00903">
    <property type="entry name" value="Glyoxalase"/>
    <property type="match status" value="1"/>
</dbReference>
<name>A0AA51RR56_9GAMM</name>
<evidence type="ECO:0000313" key="3">
    <source>
        <dbReference type="Proteomes" id="UP001239782"/>
    </source>
</evidence>